<evidence type="ECO:0000313" key="12">
    <source>
        <dbReference type="EMBL" id="PVY76291.1"/>
    </source>
</evidence>
<dbReference type="OrthoDB" id="5578851at2"/>
<dbReference type="GO" id="GO:0051392">
    <property type="term" value="F:tRNA cytidine N4-acetyltransferase activity"/>
    <property type="evidence" value="ECO:0007669"/>
    <property type="project" value="UniProtKB-UniRule"/>
</dbReference>
<dbReference type="InterPro" id="IPR000182">
    <property type="entry name" value="GNAT_dom"/>
</dbReference>
<dbReference type="GO" id="GO:1904812">
    <property type="term" value="P:rRNA acetylation involved in maturation of SSU-rRNA"/>
    <property type="evidence" value="ECO:0007669"/>
    <property type="project" value="TreeGrafter"/>
</dbReference>
<dbReference type="CDD" id="cd04301">
    <property type="entry name" value="NAT_SF"/>
    <property type="match status" value="1"/>
</dbReference>
<evidence type="ECO:0000313" key="14">
    <source>
        <dbReference type="Proteomes" id="UP000245887"/>
    </source>
</evidence>
<keyword evidence="4 9" id="KW-0819">tRNA processing</keyword>
<evidence type="ECO:0000313" key="13">
    <source>
        <dbReference type="Proteomes" id="UP000218332"/>
    </source>
</evidence>
<dbReference type="Pfam" id="PF05127">
    <property type="entry name" value="NAT10_TcmA_helicase"/>
    <property type="match status" value="1"/>
</dbReference>
<dbReference type="InterPro" id="IPR016181">
    <property type="entry name" value="Acyl_CoA_acyltransferase"/>
</dbReference>
<dbReference type="InterPro" id="IPR007807">
    <property type="entry name" value="TcmA/NAT10_helicase"/>
</dbReference>
<dbReference type="EMBL" id="NMPM01000042">
    <property type="protein sequence ID" value="PAV25969.1"/>
    <property type="molecule type" value="Genomic_DNA"/>
</dbReference>
<comment type="similarity">
    <text evidence="9">Belongs to the TmcA family.</text>
</comment>
<evidence type="ECO:0000256" key="6">
    <source>
        <dbReference type="ARBA" id="ARBA00022840"/>
    </source>
</evidence>
<proteinExistence type="inferred from homology"/>
<dbReference type="PANTHER" id="PTHR10925:SF5">
    <property type="entry name" value="RNA CYTIDINE ACETYLTRANSFERASE"/>
    <property type="match status" value="1"/>
</dbReference>
<comment type="caution">
    <text evidence="11">The sequence shown here is derived from an EMBL/GenBank/DDBJ whole genome shotgun (WGS) entry which is preliminary data.</text>
</comment>
<dbReference type="InterPro" id="IPR013562">
    <property type="entry name" value="TmcA/NAT10_N"/>
</dbReference>
<dbReference type="SUPFAM" id="SSF55729">
    <property type="entry name" value="Acyl-CoA N-acyltransferases (Nat)"/>
    <property type="match status" value="1"/>
</dbReference>
<name>A0A2A2I2M8_9GAMM</name>
<keyword evidence="1 9" id="KW-0963">Cytoplasm</keyword>
<keyword evidence="5 9" id="KW-0547">Nucleotide-binding</keyword>
<reference evidence="11 13" key="1">
    <citation type="submission" date="2017-07" db="EMBL/GenBank/DDBJ databases">
        <title>Tamlnaduibacter salinus (Mi-7) genome sequencing.</title>
        <authorList>
            <person name="Verma A."/>
            <person name="Krishnamurthi S."/>
        </authorList>
    </citation>
    <scope>NUCLEOTIDE SEQUENCE [LARGE SCALE GENOMIC DNA]</scope>
    <source>
        <strain evidence="11 13">Mi-7</strain>
    </source>
</reference>
<dbReference type="PANTHER" id="PTHR10925">
    <property type="entry name" value="N-ACETYLTRANSFERASE 10"/>
    <property type="match status" value="1"/>
</dbReference>
<dbReference type="AlphaFoldDB" id="A0A2A2I2M8"/>
<evidence type="ECO:0000256" key="7">
    <source>
        <dbReference type="ARBA" id="ARBA00022884"/>
    </source>
</evidence>
<dbReference type="Gene3D" id="3.40.50.300">
    <property type="entry name" value="P-loop containing nucleotide triphosphate hydrolases"/>
    <property type="match status" value="1"/>
</dbReference>
<evidence type="ECO:0000256" key="9">
    <source>
        <dbReference type="HAMAP-Rule" id="MF_01886"/>
    </source>
</evidence>
<dbReference type="InterPro" id="IPR032672">
    <property type="entry name" value="TmcA/NAT10/Kre33"/>
</dbReference>
<reference evidence="12 14" key="2">
    <citation type="submission" date="2018-04" db="EMBL/GenBank/DDBJ databases">
        <title>Genomic Encyclopedia of Type Strains, Phase IV (KMG-IV): sequencing the most valuable type-strain genomes for metagenomic binning, comparative biology and taxonomic classification.</title>
        <authorList>
            <person name="Goeker M."/>
        </authorList>
    </citation>
    <scope>NUCLEOTIDE SEQUENCE [LARGE SCALE GENOMIC DNA]</scope>
    <source>
        <strain evidence="12 14">DSM 28688</strain>
    </source>
</reference>
<gene>
    <name evidence="9" type="primary">tmcA</name>
    <name evidence="12" type="ORF">C8D92_10544</name>
    <name evidence="11" type="ORF">CF392_08335</name>
</gene>
<keyword evidence="8 9" id="KW-0012">Acyltransferase</keyword>
<dbReference type="InterPro" id="IPR024914">
    <property type="entry name" value="tRNA_acetyltr_TmcA"/>
</dbReference>
<keyword evidence="2 9" id="KW-0820">tRNA-binding</keyword>
<evidence type="ECO:0000259" key="10">
    <source>
        <dbReference type="PROSITE" id="PS51186"/>
    </source>
</evidence>
<feature type="domain" description="N-acetyltransferase" evidence="10">
    <location>
        <begin position="374"/>
        <end position="559"/>
    </location>
</feature>
<evidence type="ECO:0000256" key="3">
    <source>
        <dbReference type="ARBA" id="ARBA00022679"/>
    </source>
</evidence>
<dbReference type="Gene3D" id="1.20.120.890">
    <property type="entry name" value="tRNA(Met) cytidine acetyltransferase, tail domain"/>
    <property type="match status" value="1"/>
</dbReference>
<comment type="subcellular location">
    <subcellularLocation>
        <location evidence="9">Cytoplasm</location>
    </subcellularLocation>
</comment>
<dbReference type="InterPro" id="IPR038321">
    <property type="entry name" value="TmcA_C_sf"/>
</dbReference>
<dbReference type="GO" id="GO:0005737">
    <property type="term" value="C:cytoplasm"/>
    <property type="evidence" value="ECO:0007669"/>
    <property type="project" value="UniProtKB-SubCell"/>
</dbReference>
<dbReference type="Pfam" id="PF00583">
    <property type="entry name" value="Acetyltransf_1"/>
    <property type="match status" value="1"/>
</dbReference>
<evidence type="ECO:0000256" key="8">
    <source>
        <dbReference type="ARBA" id="ARBA00023315"/>
    </source>
</evidence>
<keyword evidence="3 9" id="KW-0808">Transferase</keyword>
<dbReference type="GO" id="GO:0005524">
    <property type="term" value="F:ATP binding"/>
    <property type="evidence" value="ECO:0007669"/>
    <property type="project" value="UniProtKB-UniRule"/>
</dbReference>
<dbReference type="SUPFAM" id="SSF52540">
    <property type="entry name" value="P-loop containing nucleoside triphosphate hydrolases"/>
    <property type="match status" value="1"/>
</dbReference>
<keyword evidence="7 9" id="KW-0694">RNA-binding</keyword>
<dbReference type="Gene3D" id="3.40.50.11040">
    <property type="match status" value="1"/>
</dbReference>
<evidence type="ECO:0000256" key="2">
    <source>
        <dbReference type="ARBA" id="ARBA00022555"/>
    </source>
</evidence>
<dbReference type="Proteomes" id="UP000245887">
    <property type="component" value="Unassembled WGS sequence"/>
</dbReference>
<dbReference type="GO" id="GO:1990883">
    <property type="term" value="F:18S rRNA cytidine N-acetyltransferase activity"/>
    <property type="evidence" value="ECO:0007669"/>
    <property type="project" value="TreeGrafter"/>
</dbReference>
<sequence>MERWQRWLRHRGERRLVLVETTGAETGRRWAQRVMADCPSNQALWVADEPPSLPEAVAWASARRARHWLGRECDLLVWDGWQGNDPDALAALAGSLSAGGLLIWLMPPRADWPSFADPDYPRTGLPTNGYHPFARRLAWCLDGDPAVLTVTPDAPTPAPPQGWDGEGFEPGPTDDQSRAVAAIVRTGEGRRRRPLVLRADRGRGKSHALGDAAARLLQGRRERIVVTAPRFEAVSVLFRAAAAAWPDATWEGHTLCDSERSLRFLPADALLRTRPEAGLVIVDEAAGLPPSVLGAILTGWPRVVYATTVHGYEGTGRGFDVRFRATLDRVAPQWQALSLTEPVRWSASDPLEPLLSRLFLLNAEAAAVVSDASITVRPWNPAESDETTLNQAFGLLTDAHYRTTPADLRQWLDDPEARTWLAWQGRTVVGALWARHEGGLPQALAHEVAEGRRRPRGHLLAQSLATHGGNAEAAIARWWRITRIAVHPECRRTGIGRQLVAAAVDAAGTAGVDLVGTSFGATGMLSAFWEATGMRPLRLGLHRDSSSGEHTLQMARPVSESGRCLVDALASRFAEHWPLLLGFELADLEPGLVLRLTGAWASERPLSEDDRREIRAYANGYRLTALSRLPLIRLTQQPGVAARIATSGEGELWCRRLLQNHDWTRLQQDGICEGRRDGESRLRQQAADLMDWL</sequence>
<comment type="function">
    <text evidence="9">Catalyzes the formation of N(4)-acetylcytidine (ac(4)C) at the wobble position of tRNA(Met), by using acetyl-CoA as an acetyl donor and ATP (or GTP).</text>
</comment>
<feature type="binding site" evidence="9">
    <location>
        <position position="176"/>
    </location>
    <ligand>
        <name>ATP</name>
        <dbReference type="ChEBI" id="CHEBI:30616"/>
    </ligand>
</feature>
<dbReference type="Gene3D" id="3.40.630.30">
    <property type="match status" value="1"/>
</dbReference>
<dbReference type="PROSITE" id="PS51186">
    <property type="entry name" value="GNAT"/>
    <property type="match status" value="1"/>
</dbReference>
<dbReference type="EC" id="2.3.1.193" evidence="9"/>
<accession>A0A2A2I2M8</accession>
<feature type="binding site" evidence="9">
    <location>
        <position position="344"/>
    </location>
    <ligand>
        <name>ATP</name>
        <dbReference type="ChEBI" id="CHEBI:30616"/>
    </ligand>
</feature>
<feature type="binding site" evidence="9">
    <location>
        <begin position="484"/>
        <end position="486"/>
    </location>
    <ligand>
        <name>acetyl-CoA</name>
        <dbReference type="ChEBI" id="CHEBI:57288"/>
    </ligand>
</feature>
<dbReference type="Proteomes" id="UP000218332">
    <property type="component" value="Unassembled WGS sequence"/>
</dbReference>
<dbReference type="GO" id="GO:0051391">
    <property type="term" value="P:tRNA acetylation"/>
    <property type="evidence" value="ECO:0007669"/>
    <property type="project" value="UniProtKB-UniRule"/>
</dbReference>
<dbReference type="InterPro" id="IPR027417">
    <property type="entry name" value="P-loop_NTPase"/>
</dbReference>
<evidence type="ECO:0000256" key="4">
    <source>
        <dbReference type="ARBA" id="ARBA00022694"/>
    </source>
</evidence>
<keyword evidence="6 9" id="KW-0067">ATP-binding</keyword>
<evidence type="ECO:0000256" key="5">
    <source>
        <dbReference type="ARBA" id="ARBA00022741"/>
    </source>
</evidence>
<comment type="caution">
    <text evidence="9">Lacks conserved residue(s) required for the propagation of feature annotation.</text>
</comment>
<dbReference type="RefSeq" id="WP_095610996.1">
    <property type="nucleotide sequence ID" value="NZ_NMPM01000042.1"/>
</dbReference>
<dbReference type="GO" id="GO:0002101">
    <property type="term" value="P:tRNA wobble cytosine modification"/>
    <property type="evidence" value="ECO:0007669"/>
    <property type="project" value="UniProtKB-UniRule"/>
</dbReference>
<dbReference type="Pfam" id="PF08351">
    <property type="entry name" value="TmcA_N"/>
    <property type="match status" value="1"/>
</dbReference>
<dbReference type="HAMAP" id="MF_01886">
    <property type="entry name" value="tRNA_acetyltr_TmcA"/>
    <property type="match status" value="1"/>
</dbReference>
<protein>
    <recommendedName>
        <fullName evidence="9">tRNA(Met) cytidine acetyltransferase TmcA</fullName>
        <ecNumber evidence="9">2.3.1.193</ecNumber>
    </recommendedName>
</protein>
<dbReference type="GO" id="GO:0000049">
    <property type="term" value="F:tRNA binding"/>
    <property type="evidence" value="ECO:0007669"/>
    <property type="project" value="UniProtKB-UniRule"/>
</dbReference>
<evidence type="ECO:0000313" key="11">
    <source>
        <dbReference type="EMBL" id="PAV25969.1"/>
    </source>
</evidence>
<comment type="catalytic activity">
    <reaction evidence="9">
        <text>cytidine(34) in elongator tRNA(Met) + acetyl-CoA + ATP + H2O = N(4)-acetylcytidine(34) in elongator tRNA(Met) + ADP + phosphate + CoA + H(+)</text>
        <dbReference type="Rhea" id="RHEA:43788"/>
        <dbReference type="Rhea" id="RHEA-COMP:10693"/>
        <dbReference type="Rhea" id="RHEA-COMP:10694"/>
        <dbReference type="ChEBI" id="CHEBI:15377"/>
        <dbReference type="ChEBI" id="CHEBI:15378"/>
        <dbReference type="ChEBI" id="CHEBI:30616"/>
        <dbReference type="ChEBI" id="CHEBI:43474"/>
        <dbReference type="ChEBI" id="CHEBI:57287"/>
        <dbReference type="ChEBI" id="CHEBI:57288"/>
        <dbReference type="ChEBI" id="CHEBI:74900"/>
        <dbReference type="ChEBI" id="CHEBI:82748"/>
        <dbReference type="ChEBI" id="CHEBI:456216"/>
        <dbReference type="EC" id="2.3.1.193"/>
    </reaction>
</comment>
<organism evidence="11 13">
    <name type="scientific">Tamilnaduibacter salinus</name>
    <dbReference type="NCBI Taxonomy" id="1484056"/>
    <lineage>
        <taxon>Bacteria</taxon>
        <taxon>Pseudomonadati</taxon>
        <taxon>Pseudomonadota</taxon>
        <taxon>Gammaproteobacteria</taxon>
        <taxon>Pseudomonadales</taxon>
        <taxon>Marinobacteraceae</taxon>
        <taxon>Tamilnaduibacter</taxon>
    </lineage>
</organism>
<evidence type="ECO:0000256" key="1">
    <source>
        <dbReference type="ARBA" id="ARBA00022490"/>
    </source>
</evidence>
<keyword evidence="13" id="KW-1185">Reference proteome</keyword>
<dbReference type="EMBL" id="QEKQ01000005">
    <property type="protein sequence ID" value="PVY76291.1"/>
    <property type="molecule type" value="Genomic_DNA"/>
</dbReference>